<gene>
    <name evidence="2" type="ORF">FPZ47_27440</name>
</gene>
<evidence type="ECO:0000256" key="1">
    <source>
        <dbReference type="SAM" id="MobiDB-lite"/>
    </source>
</evidence>
<organism evidence="2 3">
    <name type="scientific">Mycobacterium helveticum</name>
    <dbReference type="NCBI Taxonomy" id="2592811"/>
    <lineage>
        <taxon>Bacteria</taxon>
        <taxon>Bacillati</taxon>
        <taxon>Actinomycetota</taxon>
        <taxon>Actinomycetes</taxon>
        <taxon>Mycobacteriales</taxon>
        <taxon>Mycobacteriaceae</taxon>
        <taxon>Mycobacterium</taxon>
    </lineage>
</organism>
<comment type="caution">
    <text evidence="2">The sequence shown here is derived from an EMBL/GenBank/DDBJ whole genome shotgun (WGS) entry which is preliminary data.</text>
</comment>
<proteinExistence type="predicted"/>
<dbReference type="AlphaFoldDB" id="A0A557WMY7"/>
<protein>
    <submittedName>
        <fullName evidence="2">Uncharacterized protein</fullName>
    </submittedName>
</protein>
<sequence>MRAHFSCSRHPEPTHHREQSGLVENSIDGYHAVPTHDTYMKYLSSTGIRVAGGVSGRGRALGRSCDGFPRGIEV</sequence>
<keyword evidence="3" id="KW-1185">Reference proteome</keyword>
<feature type="region of interest" description="Disordered" evidence="1">
    <location>
        <begin position="1"/>
        <end position="22"/>
    </location>
</feature>
<reference evidence="2 3" key="1">
    <citation type="submission" date="2019-07" db="EMBL/GenBank/DDBJ databases">
        <title>New Mycobacterium species.</title>
        <authorList>
            <person name="Tortoli E."/>
            <person name="Ghielmetti G."/>
            <person name="Friedel U."/>
            <person name="Trovato A."/>
        </authorList>
    </citation>
    <scope>NUCLEOTIDE SEQUENCE [LARGE SCALE GENOMIC DNA]</scope>
    <source>
        <strain evidence="2 3">16-83</strain>
    </source>
</reference>
<accession>A0A557WMY7</accession>
<feature type="compositionally biased region" description="Basic and acidic residues" evidence="1">
    <location>
        <begin position="9"/>
        <end position="19"/>
    </location>
</feature>
<evidence type="ECO:0000313" key="2">
    <source>
        <dbReference type="EMBL" id="TVS74622.1"/>
    </source>
</evidence>
<name>A0A557WMY7_9MYCO</name>
<dbReference type="EMBL" id="VMQU01000276">
    <property type="protein sequence ID" value="TVS74622.1"/>
    <property type="molecule type" value="Genomic_DNA"/>
</dbReference>
<dbReference type="Proteomes" id="UP000320513">
    <property type="component" value="Unassembled WGS sequence"/>
</dbReference>
<evidence type="ECO:0000313" key="3">
    <source>
        <dbReference type="Proteomes" id="UP000320513"/>
    </source>
</evidence>